<dbReference type="CDD" id="cd08995">
    <property type="entry name" value="GH32_EcAec43-like"/>
    <property type="match status" value="1"/>
</dbReference>
<dbReference type="PANTHER" id="PTHR43101:SF1">
    <property type="entry name" value="BETA-FRUCTOSIDASE"/>
    <property type="match status" value="1"/>
</dbReference>
<evidence type="ECO:0000256" key="5">
    <source>
        <dbReference type="SAM" id="SignalP"/>
    </source>
</evidence>
<dbReference type="OrthoDB" id="9759709at2"/>
<proteinExistence type="inferred from homology"/>
<feature type="signal peptide" evidence="5">
    <location>
        <begin position="1"/>
        <end position="25"/>
    </location>
</feature>
<name>A0A4Q2KGG4_9FIRM</name>
<dbReference type="InterPro" id="IPR001362">
    <property type="entry name" value="Glyco_hydro_32"/>
</dbReference>
<evidence type="ECO:0000256" key="3">
    <source>
        <dbReference type="ARBA" id="ARBA00022801"/>
    </source>
</evidence>
<dbReference type="Gene3D" id="2.60.120.560">
    <property type="entry name" value="Exo-inulinase, domain 1"/>
    <property type="match status" value="1"/>
</dbReference>
<comment type="similarity">
    <text evidence="1">Belongs to the glycosyl hydrolase 32 family.</text>
</comment>
<evidence type="ECO:0000259" key="6">
    <source>
        <dbReference type="Pfam" id="PF00251"/>
    </source>
</evidence>
<dbReference type="InterPro" id="IPR051214">
    <property type="entry name" value="GH32_Enzymes"/>
</dbReference>
<accession>A0A4Q2KGG4</accession>
<keyword evidence="4" id="KW-0326">Glycosidase</keyword>
<dbReference type="GO" id="GO:0004564">
    <property type="term" value="F:beta-fructofuranosidase activity"/>
    <property type="evidence" value="ECO:0007669"/>
    <property type="project" value="UniProtKB-EC"/>
</dbReference>
<dbReference type="RefSeq" id="WP_129225544.1">
    <property type="nucleotide sequence ID" value="NZ_SDOZ01000002.1"/>
</dbReference>
<keyword evidence="8" id="KW-1185">Reference proteome</keyword>
<gene>
    <name evidence="7" type="ORF">ESZ91_07045</name>
</gene>
<evidence type="ECO:0000256" key="4">
    <source>
        <dbReference type="ARBA" id="ARBA00023295"/>
    </source>
</evidence>
<dbReference type="Pfam" id="PF00251">
    <property type="entry name" value="Glyco_hydro_32N"/>
    <property type="match status" value="1"/>
</dbReference>
<dbReference type="Proteomes" id="UP000291269">
    <property type="component" value="Unassembled WGS sequence"/>
</dbReference>
<dbReference type="SUPFAM" id="SSF75005">
    <property type="entry name" value="Arabinanase/levansucrase/invertase"/>
    <property type="match status" value="1"/>
</dbReference>
<dbReference type="Gene3D" id="2.115.10.20">
    <property type="entry name" value="Glycosyl hydrolase domain, family 43"/>
    <property type="match status" value="1"/>
</dbReference>
<dbReference type="EMBL" id="SDOZ01000002">
    <property type="protein sequence ID" value="RXZ62141.1"/>
    <property type="molecule type" value="Genomic_DNA"/>
</dbReference>
<evidence type="ECO:0000313" key="7">
    <source>
        <dbReference type="EMBL" id="RXZ62141.1"/>
    </source>
</evidence>
<keyword evidence="5" id="KW-0732">Signal</keyword>
<keyword evidence="3" id="KW-0378">Hydrolase</keyword>
<dbReference type="InterPro" id="IPR013148">
    <property type="entry name" value="Glyco_hydro_32_N"/>
</dbReference>
<evidence type="ECO:0000256" key="1">
    <source>
        <dbReference type="ARBA" id="ARBA00009902"/>
    </source>
</evidence>
<evidence type="ECO:0000313" key="8">
    <source>
        <dbReference type="Proteomes" id="UP000291269"/>
    </source>
</evidence>
<evidence type="ECO:0000256" key="2">
    <source>
        <dbReference type="ARBA" id="ARBA00012758"/>
    </source>
</evidence>
<sequence length="502" mass="56831">MIRKILALALCAAVGLGCCSLAACAKPHKEDYEQGNINLFPKPAEGYAGDPIPFYDGENLNVYYIHDARGWNEGYFHPWNLFRTKNYTEWEDKGRVIEGNFNDKANQDYGIGTGTVLEGRDGRYHAFYTGWNGYPEADVEYSEKVQHAVSDDLLNWTKIPEDGFYGGVDDFRDPHVVWVEEENRYWMLVSTWRGQGDWTAVLKLYTSSDLKTWEYGGVYYDDAVNGDFMECPTLLRYNGYWYLSYFQKAVDGTNARVTRYVYKKNLSDEWIRPETDCFDGAGLSAARLVQCGDRLITVGWIGTKISDYDAGQFTWAGNLALHELKQRADGTLYVVPVRERAEALAHETAYETAYKGDAVEYQIGSARFAKSPRYQYLLFEPVKKGALKLDFTLEAEDKAGLTFARGVSGYGEVCVEFDVKAGLLSFYNTKPTLTQTAPSQAFVKLPNADKFECELYMQGECLTLYVNGEIALSTRIYNLTGYGFGFYAAGEGAKFSDIRFYD</sequence>
<protein>
    <recommendedName>
        <fullName evidence="2">beta-fructofuranosidase</fullName>
        <ecNumber evidence="2">3.2.1.26</ecNumber>
    </recommendedName>
</protein>
<dbReference type="PROSITE" id="PS51257">
    <property type="entry name" value="PROKAR_LIPOPROTEIN"/>
    <property type="match status" value="1"/>
</dbReference>
<feature type="chain" id="PRO_5020876278" description="beta-fructofuranosidase" evidence="5">
    <location>
        <begin position="26"/>
        <end position="502"/>
    </location>
</feature>
<feature type="domain" description="Glycosyl hydrolase family 32 N-terminal" evidence="6">
    <location>
        <begin position="43"/>
        <end position="321"/>
    </location>
</feature>
<dbReference type="PANTHER" id="PTHR43101">
    <property type="entry name" value="BETA-FRUCTOSIDASE"/>
    <property type="match status" value="1"/>
</dbReference>
<dbReference type="SMART" id="SM00640">
    <property type="entry name" value="Glyco_32"/>
    <property type="match status" value="1"/>
</dbReference>
<dbReference type="AlphaFoldDB" id="A0A4Q2KGG4"/>
<comment type="caution">
    <text evidence="7">The sequence shown here is derived from an EMBL/GenBank/DDBJ whole genome shotgun (WGS) entry which is preliminary data.</text>
</comment>
<dbReference type="InterPro" id="IPR023296">
    <property type="entry name" value="Glyco_hydro_beta-prop_sf"/>
</dbReference>
<dbReference type="GO" id="GO:0005975">
    <property type="term" value="P:carbohydrate metabolic process"/>
    <property type="evidence" value="ECO:0007669"/>
    <property type="project" value="InterPro"/>
</dbReference>
<organism evidence="7 8">
    <name type="scientific">Candidatus Borkfalkia ceftriaxoniphila</name>
    <dbReference type="NCBI Taxonomy" id="2508949"/>
    <lineage>
        <taxon>Bacteria</taxon>
        <taxon>Bacillati</taxon>
        <taxon>Bacillota</taxon>
        <taxon>Clostridia</taxon>
        <taxon>Christensenellales</taxon>
        <taxon>Christensenellaceae</taxon>
        <taxon>Candidatus Borkfalkia</taxon>
    </lineage>
</organism>
<dbReference type="EC" id="3.2.1.26" evidence="2"/>
<reference evidence="7 8" key="1">
    <citation type="journal article" date="2019" name="Gut">
        <title>Antibiotics-induced monodominance of a novel gut bacterial order.</title>
        <authorList>
            <person name="Hildebrand F."/>
            <person name="Moitinho-Silva L."/>
            <person name="Blasche S."/>
            <person name="Jahn M.T."/>
            <person name="Gossmann T.I."/>
            <person name="Heuerta-Cepas J."/>
            <person name="Hercog R."/>
            <person name="Luetge M."/>
            <person name="Bahram M."/>
            <person name="Pryszlak A."/>
            <person name="Alves R.J."/>
            <person name="Waszak S.M."/>
            <person name="Zhu A."/>
            <person name="Ye L."/>
            <person name="Costea P.I."/>
            <person name="Aalvink S."/>
            <person name="Belzer C."/>
            <person name="Forslund S.K."/>
            <person name="Sunagawa S."/>
            <person name="Hentschel U."/>
            <person name="Merten C."/>
            <person name="Patil K.R."/>
            <person name="Benes V."/>
            <person name="Bork P."/>
        </authorList>
    </citation>
    <scope>NUCLEOTIDE SEQUENCE [LARGE SCALE GENOMIC DNA]</scope>
    <source>
        <strain evidence="7 8">HDS1380</strain>
    </source>
</reference>